<feature type="active site" description="Charge relay system" evidence="8 9">
    <location>
        <position position="302"/>
    </location>
</feature>
<proteinExistence type="inferred from homology"/>
<dbReference type="SMART" id="SM00635">
    <property type="entry name" value="BID_2"/>
    <property type="match status" value="2"/>
</dbReference>
<dbReference type="Proteomes" id="UP000613512">
    <property type="component" value="Unassembled WGS sequence"/>
</dbReference>
<protein>
    <recommendedName>
        <fullName evidence="13">BIG2 domain-containing protein</fullName>
    </recommendedName>
</protein>
<dbReference type="InterPro" id="IPR003137">
    <property type="entry name" value="PA_domain"/>
</dbReference>
<evidence type="ECO:0000256" key="9">
    <source>
        <dbReference type="PROSITE-ProRule" id="PRU01240"/>
    </source>
</evidence>
<evidence type="ECO:0000256" key="4">
    <source>
        <dbReference type="ARBA" id="ARBA00022670"/>
    </source>
</evidence>
<evidence type="ECO:0000256" key="8">
    <source>
        <dbReference type="PIRSR" id="PIRSR615500-1"/>
    </source>
</evidence>
<dbReference type="InterPro" id="IPR015500">
    <property type="entry name" value="Peptidase_S8_subtilisin-rel"/>
</dbReference>
<dbReference type="Gene3D" id="3.30.70.80">
    <property type="entry name" value="Peptidase S8 propeptide/proteinase inhibitor I9"/>
    <property type="match status" value="1"/>
</dbReference>
<dbReference type="PANTHER" id="PTHR43806">
    <property type="entry name" value="PEPTIDASE S8"/>
    <property type="match status" value="1"/>
</dbReference>
<dbReference type="PRINTS" id="PR00723">
    <property type="entry name" value="SUBTILISIN"/>
</dbReference>
<evidence type="ECO:0000256" key="5">
    <source>
        <dbReference type="ARBA" id="ARBA00022729"/>
    </source>
</evidence>
<accession>A0A916S8S0</accession>
<feature type="active site" description="Charge relay system" evidence="8 9">
    <location>
        <position position="240"/>
    </location>
</feature>
<dbReference type="InterPro" id="IPR010259">
    <property type="entry name" value="S8pro/Inhibitor_I9"/>
</dbReference>
<dbReference type="Pfam" id="PF02225">
    <property type="entry name" value="PA"/>
    <property type="match status" value="1"/>
</dbReference>
<feature type="signal peptide" evidence="12">
    <location>
        <begin position="1"/>
        <end position="28"/>
    </location>
</feature>
<sequence>MGKKKFTRLFSSFLAFLMVISLVIPVSANDYSMANNGTFKKEVQSVENMQLKAAIAEQLANSEGLPKLHKDLQGKSGSEMVPVIIHLSEKPVALEQGIAELQGKSLSSSKAKEIRDVINKQHGRVLSEMSAKNILFNKGFEYDTVLNGFSAEVKADDLQKLLAIKGVTLVEPDAIVYADDVRKSRDVSSLKNKKPVDSSSKLEKDMELGTQMNTSIDHLGIEPIWEAGYKGAGIKVAVLDTGIDPDHPEFQGIYKGGKNFIQSSSDYNRERADDDARETSPAERPAHMPEVNASGRTFWTDHGTHVAGTIAAIGANEYGIKGVAPEIDLYAYRVLGAYGSGATAGIIAAVEEAVNQDMDVINLSLGGGSNSENDSLAYAINNAMMADVIAVLSSGNSGPGRGSVTTPGTSRLAITVGNTTNPETQHSAVVNVSVPSNDYGYSKDLKFMATTFGQDLANQLDGEYELVAVPGFGALEDYEGIDVEGKVALISRGELAFVDKIANAKANGAVATIIHNFSGGTNAPGPADIFLGDSFDFIPTIDMSVTDGEAIRSALEVGPGTVSFSEFSSVQTAGDEINDSSSRGPSRPNFDIKPDVLAPGTNIMSSIPAYKWDFPDASYEQSYDRFTGTSMSAPHITGIAALIKQANPDWNAFDVKVSLSNTAKLLDKDRYDVFDQGAGRVNAYAAVFPSVLAYAEDEAVLDSSGEIVPNIKGTVTFGPQDLSEEISVTKQIRVKDLKGLGGDFNVEVEVTKPFSDAYLRVDKESFTLAPNGEELVEVTLVVGGQDTQRGDEFLGYIHINGGENQISLPFAADFSPQEEAVYEIRDMRISETDLSFNGDGVNDVARLDFTITGDVLTNYLEVWDFEDPYGGYYGDGYIGYLHAGNSLGAGSYYLNVTGEYTPWAPPQELTTIPDGVYSIDFTALTPTGDVISDWVGPLFVKSTLPVITGEVAENKITGQVSDDYLHYIDVLADWGYSYDLNEKLSASYSFINEDVESDPVEFVLEQDGSFEIDVPESAEMVTVHILDAAGNSGTAEFEIERDGEDPEPVISLDVNPDSVNLEVGETASVVVTETTTVGDESTEEDVTALADYSVADESVATVDAGVITAVGAGETTVTITYGENEVTVEVTVVEGNIGEPVEVSLEVDKALMMVTVGQTDNVTVTEVRTYEDGSTEEVDVTADASYVMANERIASVDQGAVTGLMPGITAMTVTYNGNSVDVMLAIASDASDRPVRPLPGR</sequence>
<dbReference type="EMBL" id="BMEY01000023">
    <property type="protein sequence ID" value="GGA88600.1"/>
    <property type="molecule type" value="Genomic_DNA"/>
</dbReference>
<evidence type="ECO:0000313" key="15">
    <source>
        <dbReference type="Proteomes" id="UP000613512"/>
    </source>
</evidence>
<dbReference type="Pfam" id="PF00082">
    <property type="entry name" value="Peptidase_S8"/>
    <property type="match status" value="1"/>
</dbReference>
<gene>
    <name evidence="14" type="ORF">GCM10008025_34070</name>
</gene>
<dbReference type="InterPro" id="IPR022398">
    <property type="entry name" value="Peptidase_S8_His-AS"/>
</dbReference>
<dbReference type="InterPro" id="IPR034213">
    <property type="entry name" value="S8_Vpr-like"/>
</dbReference>
<dbReference type="SUPFAM" id="SSF52025">
    <property type="entry name" value="PA domain"/>
    <property type="match status" value="1"/>
</dbReference>
<dbReference type="PANTHER" id="PTHR43806:SF65">
    <property type="entry name" value="SERINE PROTEASE APRX"/>
    <property type="match status" value="1"/>
</dbReference>
<keyword evidence="5 12" id="KW-0732">Signal</keyword>
<feature type="domain" description="BIG2" evidence="13">
    <location>
        <begin position="1048"/>
        <end position="1131"/>
    </location>
</feature>
<dbReference type="Gene3D" id="2.60.40.1080">
    <property type="match status" value="2"/>
</dbReference>
<dbReference type="GO" id="GO:0006508">
    <property type="term" value="P:proteolysis"/>
    <property type="evidence" value="ECO:0007669"/>
    <property type="project" value="UniProtKB-KW"/>
</dbReference>
<dbReference type="InterPro" id="IPR023827">
    <property type="entry name" value="Peptidase_S8_Asp-AS"/>
</dbReference>
<dbReference type="InterPro" id="IPR037045">
    <property type="entry name" value="S8pro/Inhibitor_I9_sf"/>
</dbReference>
<evidence type="ECO:0000256" key="6">
    <source>
        <dbReference type="ARBA" id="ARBA00022801"/>
    </source>
</evidence>
<dbReference type="RefSeq" id="WP_188385880.1">
    <property type="nucleotide sequence ID" value="NZ_BMEY01000023.1"/>
</dbReference>
<keyword evidence="4 9" id="KW-0645">Protease</keyword>
<evidence type="ECO:0000259" key="13">
    <source>
        <dbReference type="SMART" id="SM00635"/>
    </source>
</evidence>
<keyword evidence="15" id="KW-1185">Reference proteome</keyword>
<comment type="caution">
    <text evidence="14">The sequence shown here is derived from an EMBL/GenBank/DDBJ whole genome shotgun (WGS) entry which is preliminary data.</text>
</comment>
<dbReference type="InterPro" id="IPR050131">
    <property type="entry name" value="Peptidase_S8_subtilisin-like"/>
</dbReference>
<evidence type="ECO:0000256" key="3">
    <source>
        <dbReference type="ARBA" id="ARBA00022525"/>
    </source>
</evidence>
<feature type="domain" description="BIG2" evidence="13">
    <location>
        <begin position="1141"/>
        <end position="1225"/>
    </location>
</feature>
<dbReference type="SUPFAM" id="SSF49373">
    <property type="entry name" value="Invasin/intimin cell-adhesion fragments"/>
    <property type="match status" value="1"/>
</dbReference>
<dbReference type="Gene3D" id="3.50.30.30">
    <property type="match status" value="1"/>
</dbReference>
<keyword evidence="7 9" id="KW-0720">Serine protease</keyword>
<dbReference type="InterPro" id="IPR046450">
    <property type="entry name" value="PA_dom_sf"/>
</dbReference>
<dbReference type="SUPFAM" id="SSF52743">
    <property type="entry name" value="Subtilisin-like"/>
    <property type="match status" value="1"/>
</dbReference>
<organism evidence="14 15">
    <name type="scientific">Ornithinibacillus halotolerans</name>
    <dbReference type="NCBI Taxonomy" id="1274357"/>
    <lineage>
        <taxon>Bacteria</taxon>
        <taxon>Bacillati</taxon>
        <taxon>Bacillota</taxon>
        <taxon>Bacilli</taxon>
        <taxon>Bacillales</taxon>
        <taxon>Bacillaceae</taxon>
        <taxon>Ornithinibacillus</taxon>
    </lineage>
</organism>
<dbReference type="PROSITE" id="PS00138">
    <property type="entry name" value="SUBTILASE_SER"/>
    <property type="match status" value="1"/>
</dbReference>
<dbReference type="Pfam" id="PF05922">
    <property type="entry name" value="Inhibitor_I9"/>
    <property type="match status" value="1"/>
</dbReference>
<reference evidence="14" key="2">
    <citation type="submission" date="2020-09" db="EMBL/GenBank/DDBJ databases">
        <authorList>
            <person name="Sun Q."/>
            <person name="Zhou Y."/>
        </authorList>
    </citation>
    <scope>NUCLEOTIDE SEQUENCE</scope>
    <source>
        <strain evidence="14">CGMCC 1.12408</strain>
    </source>
</reference>
<evidence type="ECO:0000256" key="12">
    <source>
        <dbReference type="SAM" id="SignalP"/>
    </source>
</evidence>
<keyword evidence="3" id="KW-0964">Secreted</keyword>
<dbReference type="InterPro" id="IPR000209">
    <property type="entry name" value="Peptidase_S8/S53_dom"/>
</dbReference>
<evidence type="ECO:0000256" key="2">
    <source>
        <dbReference type="ARBA" id="ARBA00022512"/>
    </source>
</evidence>
<dbReference type="InterPro" id="IPR023828">
    <property type="entry name" value="Peptidase_S8_Ser-AS"/>
</dbReference>
<evidence type="ECO:0000256" key="7">
    <source>
        <dbReference type="ARBA" id="ARBA00022825"/>
    </source>
</evidence>
<feature type="active site" description="Charge relay system" evidence="8 9">
    <location>
        <position position="630"/>
    </location>
</feature>
<dbReference type="InterPro" id="IPR036852">
    <property type="entry name" value="Peptidase_S8/S53_dom_sf"/>
</dbReference>
<feature type="compositionally biased region" description="Basic and acidic residues" evidence="11">
    <location>
        <begin position="267"/>
        <end position="287"/>
    </location>
</feature>
<evidence type="ECO:0000256" key="1">
    <source>
        <dbReference type="ARBA" id="ARBA00011073"/>
    </source>
</evidence>
<evidence type="ECO:0000256" key="10">
    <source>
        <dbReference type="RuleBase" id="RU003355"/>
    </source>
</evidence>
<reference evidence="14" key="1">
    <citation type="journal article" date="2014" name="Int. J. Syst. Evol. Microbiol.">
        <title>Complete genome sequence of Corynebacterium casei LMG S-19264T (=DSM 44701T), isolated from a smear-ripened cheese.</title>
        <authorList>
            <consortium name="US DOE Joint Genome Institute (JGI-PGF)"/>
            <person name="Walter F."/>
            <person name="Albersmeier A."/>
            <person name="Kalinowski J."/>
            <person name="Ruckert C."/>
        </authorList>
    </citation>
    <scope>NUCLEOTIDE SEQUENCE</scope>
    <source>
        <strain evidence="14">CGMCC 1.12408</strain>
    </source>
</reference>
<keyword evidence="6 9" id="KW-0378">Hydrolase</keyword>
<dbReference type="PROSITE" id="PS51892">
    <property type="entry name" value="SUBTILASE"/>
    <property type="match status" value="1"/>
</dbReference>
<feature type="region of interest" description="Disordered" evidence="11">
    <location>
        <begin position="266"/>
        <end position="289"/>
    </location>
</feature>
<keyword evidence="2" id="KW-0134">Cell wall</keyword>
<dbReference type="InterPro" id="IPR008964">
    <property type="entry name" value="Invasin/intimin_cell_adhesion"/>
</dbReference>
<dbReference type="Gene3D" id="3.40.50.200">
    <property type="entry name" value="Peptidase S8/S53 domain"/>
    <property type="match status" value="1"/>
</dbReference>
<dbReference type="AlphaFoldDB" id="A0A916S8S0"/>
<dbReference type="PROSITE" id="PS00136">
    <property type="entry name" value="SUBTILASE_ASP"/>
    <property type="match status" value="1"/>
</dbReference>
<dbReference type="InterPro" id="IPR003343">
    <property type="entry name" value="Big_2"/>
</dbReference>
<evidence type="ECO:0000313" key="14">
    <source>
        <dbReference type="EMBL" id="GGA88600.1"/>
    </source>
</evidence>
<comment type="similarity">
    <text evidence="1 9 10">Belongs to the peptidase S8 family.</text>
</comment>
<dbReference type="GO" id="GO:0004252">
    <property type="term" value="F:serine-type endopeptidase activity"/>
    <property type="evidence" value="ECO:0007669"/>
    <property type="project" value="UniProtKB-UniRule"/>
</dbReference>
<dbReference type="CDD" id="cd02133">
    <property type="entry name" value="PA_C5a_like"/>
    <property type="match status" value="1"/>
</dbReference>
<dbReference type="PROSITE" id="PS00137">
    <property type="entry name" value="SUBTILASE_HIS"/>
    <property type="match status" value="1"/>
</dbReference>
<dbReference type="CDD" id="cd07474">
    <property type="entry name" value="Peptidases_S8_subtilisin_Vpr-like"/>
    <property type="match status" value="1"/>
</dbReference>
<feature type="chain" id="PRO_5037586715" description="BIG2 domain-containing protein" evidence="12">
    <location>
        <begin position="29"/>
        <end position="1241"/>
    </location>
</feature>
<name>A0A916S8S0_9BACI</name>
<evidence type="ECO:0000256" key="11">
    <source>
        <dbReference type="SAM" id="MobiDB-lite"/>
    </source>
</evidence>